<evidence type="ECO:0000256" key="10">
    <source>
        <dbReference type="ARBA" id="ARBA00023002"/>
    </source>
</evidence>
<sequence length="656" mass="69539">MADNAERTVLTPARRAVLTAVVDTFVPAVTGVDDDPHGFFARSGSQAGADAAVEQVLATAPAELVEDVVALLDRLADLGSKPLEEREAVLGSVARSGDREAATINALRSNSMLLAYGRTDAEGRNPFWPAIGYPGPTSEPAAARKTLNVAEPPERSTADVVVVGSGSGGGVVAGELASAGRKVVVLEGGGYFAEDDFTHDELWSYRNLFLHGGPFPTADGNLVLAAGGSVGGGSTVNWSNCVRPPAPVRARWAEEFGLTGLDGPEFDEHLDAVAGRIGINSDAAVLNSPHQRMFAGAEALGYSHRRAMLNVDARTQDLATIGYSGFGDRSGAKRGTLKTYLQDASDAGATIFPNTRAEKVLLSGGRASGVRAVHTDPDTGRRRIIEVHAEQVVLAAGALETPRVLLNSGIGGAAVGQHLQAHPVCVISGIYPEPMDPWWGPAQSGIVDEFSRREQGHGFLIEGSHHYMGLLTTTIPWSSGREVKELVLKSRHRADFACLVQARGSGSVTLGPDGESVQRYPFDDELDRRNLRDAIEASIRMHHAAGAERIFVGGQSTPPWRRGEDIEEYLAEIRKCRIGHLGLVGFTAHVMSTARLGLDPATSVAGPDGEVHGTPGVWIGDASAFPTAIGVNPMWTIMALARRTAHRMLGRERDAR</sequence>
<dbReference type="InterPro" id="IPR000172">
    <property type="entry name" value="GMC_OxRdtase_N"/>
</dbReference>
<dbReference type="Pfam" id="PF00732">
    <property type="entry name" value="GMC_oxred_N"/>
    <property type="match status" value="1"/>
</dbReference>
<dbReference type="Proteomes" id="UP001500979">
    <property type="component" value="Unassembled WGS sequence"/>
</dbReference>
<evidence type="ECO:0000313" key="14">
    <source>
        <dbReference type="Proteomes" id="UP001500979"/>
    </source>
</evidence>
<keyword evidence="6" id="KW-0285">Flavoprotein</keyword>
<comment type="caution">
    <text evidence="13">The sequence shown here is derived from an EMBL/GenBank/DDBJ whole genome shotgun (WGS) entry which is preliminary data.</text>
</comment>
<organism evidence="13 14">
    <name type="scientific">Saccharopolyspora taberi</name>
    <dbReference type="NCBI Taxonomy" id="60895"/>
    <lineage>
        <taxon>Bacteria</taxon>
        <taxon>Bacillati</taxon>
        <taxon>Actinomycetota</taxon>
        <taxon>Actinomycetes</taxon>
        <taxon>Pseudonocardiales</taxon>
        <taxon>Pseudonocardiaceae</taxon>
        <taxon>Saccharopolyspora</taxon>
    </lineage>
</organism>
<name>A0ABN3V3T0_9PSEU</name>
<keyword evidence="8" id="KW-0274">FAD</keyword>
<evidence type="ECO:0000256" key="11">
    <source>
        <dbReference type="ARBA" id="ARBA00023136"/>
    </source>
</evidence>
<dbReference type="PANTHER" id="PTHR46056:SF12">
    <property type="entry name" value="LONG-CHAIN-ALCOHOL OXIDASE"/>
    <property type="match status" value="1"/>
</dbReference>
<evidence type="ECO:0000256" key="3">
    <source>
        <dbReference type="ARBA" id="ARBA00004370"/>
    </source>
</evidence>
<evidence type="ECO:0000256" key="1">
    <source>
        <dbReference type="ARBA" id="ARBA00000920"/>
    </source>
</evidence>
<evidence type="ECO:0000256" key="8">
    <source>
        <dbReference type="ARBA" id="ARBA00022827"/>
    </source>
</evidence>
<dbReference type="InterPro" id="IPR007867">
    <property type="entry name" value="GMC_OxRtase_C"/>
</dbReference>
<keyword evidence="11" id="KW-0472">Membrane</keyword>
<dbReference type="Pfam" id="PF05199">
    <property type="entry name" value="GMC_oxred_C"/>
    <property type="match status" value="1"/>
</dbReference>
<evidence type="ECO:0000259" key="12">
    <source>
        <dbReference type="PROSITE" id="PS00624"/>
    </source>
</evidence>
<dbReference type="RefSeq" id="WP_344677944.1">
    <property type="nucleotide sequence ID" value="NZ_BAAAUX010000003.1"/>
</dbReference>
<proteinExistence type="inferred from homology"/>
<comment type="catalytic activity">
    <reaction evidence="1">
        <text>a long-chain primary fatty alcohol + O2 = a long-chain fatty aldehyde + H2O2</text>
        <dbReference type="Rhea" id="RHEA:22756"/>
        <dbReference type="ChEBI" id="CHEBI:15379"/>
        <dbReference type="ChEBI" id="CHEBI:16240"/>
        <dbReference type="ChEBI" id="CHEBI:17176"/>
        <dbReference type="ChEBI" id="CHEBI:77396"/>
        <dbReference type="EC" id="1.1.3.20"/>
    </reaction>
</comment>
<keyword evidence="7" id="KW-0812">Transmembrane</keyword>
<dbReference type="Gene3D" id="3.50.50.60">
    <property type="entry name" value="FAD/NAD(P)-binding domain"/>
    <property type="match status" value="2"/>
</dbReference>
<protein>
    <recommendedName>
        <fullName evidence="5">long-chain-alcohol oxidase</fullName>
        <ecNumber evidence="5">1.1.3.20</ecNumber>
    </recommendedName>
</protein>
<comment type="subcellular location">
    <subcellularLocation>
        <location evidence="3">Membrane</location>
    </subcellularLocation>
</comment>
<comment type="similarity">
    <text evidence="4">Belongs to the GMC oxidoreductase family.</text>
</comment>
<dbReference type="PANTHER" id="PTHR46056">
    <property type="entry name" value="LONG-CHAIN-ALCOHOL OXIDASE"/>
    <property type="match status" value="1"/>
</dbReference>
<keyword evidence="9" id="KW-1133">Transmembrane helix</keyword>
<evidence type="ECO:0000313" key="13">
    <source>
        <dbReference type="EMBL" id="GAA2777146.1"/>
    </source>
</evidence>
<gene>
    <name evidence="13" type="ORF">GCM10010470_07670</name>
</gene>
<comment type="function">
    <text evidence="2">Long-chain fatty alcohol oxidase involved in the omega-oxidation pathway of lipid degradation.</text>
</comment>
<feature type="domain" description="Glucose-methanol-choline oxidoreductase N-terminal" evidence="12">
    <location>
        <begin position="397"/>
        <end position="411"/>
    </location>
</feature>
<dbReference type="EC" id="1.1.3.20" evidence="5"/>
<dbReference type="InterPro" id="IPR012400">
    <property type="entry name" value="Long_Oxdase"/>
</dbReference>
<dbReference type="PIRSF" id="PIRSF028937">
    <property type="entry name" value="Lg_Ch_AO"/>
    <property type="match status" value="1"/>
</dbReference>
<reference evidence="13 14" key="1">
    <citation type="journal article" date="2019" name="Int. J. Syst. Evol. Microbiol.">
        <title>The Global Catalogue of Microorganisms (GCM) 10K type strain sequencing project: providing services to taxonomists for standard genome sequencing and annotation.</title>
        <authorList>
            <consortium name="The Broad Institute Genomics Platform"/>
            <consortium name="The Broad Institute Genome Sequencing Center for Infectious Disease"/>
            <person name="Wu L."/>
            <person name="Ma J."/>
        </authorList>
    </citation>
    <scope>NUCLEOTIDE SEQUENCE [LARGE SCALE GENOMIC DNA]</scope>
    <source>
        <strain evidence="13 14">JCM 9383</strain>
    </source>
</reference>
<evidence type="ECO:0000256" key="5">
    <source>
        <dbReference type="ARBA" id="ARBA00013125"/>
    </source>
</evidence>
<dbReference type="EMBL" id="BAAAUX010000003">
    <property type="protein sequence ID" value="GAA2777146.1"/>
    <property type="molecule type" value="Genomic_DNA"/>
</dbReference>
<evidence type="ECO:0000256" key="9">
    <source>
        <dbReference type="ARBA" id="ARBA00022989"/>
    </source>
</evidence>
<evidence type="ECO:0000256" key="7">
    <source>
        <dbReference type="ARBA" id="ARBA00022692"/>
    </source>
</evidence>
<dbReference type="InterPro" id="IPR036188">
    <property type="entry name" value="FAD/NAD-bd_sf"/>
</dbReference>
<evidence type="ECO:0000256" key="4">
    <source>
        <dbReference type="ARBA" id="ARBA00010790"/>
    </source>
</evidence>
<dbReference type="SUPFAM" id="SSF51905">
    <property type="entry name" value="FAD/NAD(P)-binding domain"/>
    <property type="match status" value="1"/>
</dbReference>
<evidence type="ECO:0000256" key="6">
    <source>
        <dbReference type="ARBA" id="ARBA00022630"/>
    </source>
</evidence>
<dbReference type="PROSITE" id="PS00624">
    <property type="entry name" value="GMC_OXRED_2"/>
    <property type="match status" value="1"/>
</dbReference>
<accession>A0ABN3V3T0</accession>
<keyword evidence="14" id="KW-1185">Reference proteome</keyword>
<evidence type="ECO:0000256" key="2">
    <source>
        <dbReference type="ARBA" id="ARBA00003842"/>
    </source>
</evidence>
<keyword evidence="10" id="KW-0560">Oxidoreductase</keyword>